<dbReference type="Pfam" id="PF00009">
    <property type="entry name" value="GTP_EFTU"/>
    <property type="match status" value="1"/>
</dbReference>
<dbReference type="InterPro" id="IPR014721">
    <property type="entry name" value="Ribsml_uS5_D2-typ_fold_subgr"/>
</dbReference>
<dbReference type="Pfam" id="PF05991">
    <property type="entry name" value="NYN_YacP"/>
    <property type="match status" value="1"/>
</dbReference>
<dbReference type="GO" id="GO:0006412">
    <property type="term" value="P:translation"/>
    <property type="evidence" value="ECO:0007669"/>
    <property type="project" value="UniProtKB-KW"/>
</dbReference>
<dbReference type="InterPro" id="IPR000795">
    <property type="entry name" value="T_Tr_GTP-bd_dom"/>
</dbReference>
<evidence type="ECO:0000256" key="4">
    <source>
        <dbReference type="SAM" id="MobiDB-lite"/>
    </source>
</evidence>
<keyword evidence="2" id="KW-0648">Protein biosynthesis</keyword>
<dbReference type="SUPFAM" id="SSF52540">
    <property type="entry name" value="P-loop containing nucleoside triphosphate hydrolases"/>
    <property type="match status" value="1"/>
</dbReference>
<dbReference type="PATRIC" id="fig|796944.3.peg.238"/>
<comment type="caution">
    <text evidence="6">The sequence shown here is derived from an EMBL/GenBank/DDBJ whole genome shotgun (WGS) entry which is preliminary data.</text>
</comment>
<dbReference type="EMBL" id="AFZD01000004">
    <property type="protein sequence ID" value="EHL13950.1"/>
    <property type="molecule type" value="Genomic_DNA"/>
</dbReference>
<dbReference type="PANTHER" id="PTHR43261">
    <property type="entry name" value="TRANSLATION ELONGATION FACTOR G-RELATED"/>
    <property type="match status" value="1"/>
</dbReference>
<name>G9WRL0_9FIRM</name>
<dbReference type="InterPro" id="IPR027417">
    <property type="entry name" value="P-loop_NTPase"/>
</dbReference>
<dbReference type="GO" id="GO:0032790">
    <property type="term" value="P:ribosome disassembly"/>
    <property type="evidence" value="ECO:0007669"/>
    <property type="project" value="TreeGrafter"/>
</dbReference>
<evidence type="ECO:0000256" key="1">
    <source>
        <dbReference type="ARBA" id="ARBA00022741"/>
    </source>
</evidence>
<dbReference type="Gene3D" id="3.40.50.300">
    <property type="entry name" value="P-loop containing nucleotide triphosphate hydrolases"/>
    <property type="match status" value="1"/>
</dbReference>
<keyword evidence="1" id="KW-0547">Nucleotide-binding</keyword>
<dbReference type="HOGENOM" id="CLU_324872_0_0_9"/>
<dbReference type="AlphaFoldDB" id="G9WRL0"/>
<dbReference type="Proteomes" id="UP000003527">
    <property type="component" value="Unassembled WGS sequence"/>
</dbReference>
<dbReference type="PANTHER" id="PTHR43261:SF1">
    <property type="entry name" value="RIBOSOME-RELEASING FACTOR 2, MITOCHONDRIAL"/>
    <property type="match status" value="1"/>
</dbReference>
<feature type="region of interest" description="Disordered" evidence="4">
    <location>
        <begin position="660"/>
        <end position="683"/>
    </location>
</feature>
<reference evidence="6 7" key="1">
    <citation type="submission" date="2011-08" db="EMBL/GenBank/DDBJ databases">
        <title>The Genome Sequence of Oribacterium sp. ACB7.</title>
        <authorList>
            <consortium name="The Broad Institute Genome Sequencing Platform"/>
            <person name="Earl A."/>
            <person name="Ward D."/>
            <person name="Feldgarden M."/>
            <person name="Gevers D."/>
            <person name="Sizova M."/>
            <person name="Hazen A."/>
            <person name="Epstein S."/>
            <person name="Young S.K."/>
            <person name="Zeng Q."/>
            <person name="Gargeya S."/>
            <person name="Fitzgerald M."/>
            <person name="Haas B."/>
            <person name="Abouelleil A."/>
            <person name="Alvarado L."/>
            <person name="Arachchi H.M."/>
            <person name="Berlin A."/>
            <person name="Brown A."/>
            <person name="Chapman S.B."/>
            <person name="Chen Z."/>
            <person name="Dunbar C."/>
            <person name="Freedman E."/>
            <person name="Gearin G."/>
            <person name="Gellesch M."/>
            <person name="Goldberg J."/>
            <person name="Griggs A."/>
            <person name="Gujja S."/>
            <person name="Heiman D."/>
            <person name="Howarth C."/>
            <person name="Larson L."/>
            <person name="Lui A."/>
            <person name="MacDonald P.J.P."/>
            <person name="Montmayeur A."/>
            <person name="Murphy C."/>
            <person name="Neiman D."/>
            <person name="Pearson M."/>
            <person name="Priest M."/>
            <person name="Roberts A."/>
            <person name="Saif S."/>
            <person name="Shea T."/>
            <person name="Shenoy N."/>
            <person name="Sisk P."/>
            <person name="Stolte C."/>
            <person name="Sykes S."/>
            <person name="Wortman J."/>
            <person name="Nusbaum C."/>
            <person name="Birren B."/>
        </authorList>
    </citation>
    <scope>NUCLEOTIDE SEQUENCE [LARGE SCALE GENOMIC DNA]</scope>
    <source>
        <strain evidence="6 7">ACB7</strain>
    </source>
</reference>
<dbReference type="Gene3D" id="3.30.70.240">
    <property type="match status" value="1"/>
</dbReference>
<dbReference type="InterPro" id="IPR010298">
    <property type="entry name" value="YacP-like"/>
</dbReference>
<evidence type="ECO:0000256" key="3">
    <source>
        <dbReference type="ARBA" id="ARBA00023134"/>
    </source>
</evidence>
<dbReference type="Gene3D" id="3.30.230.10">
    <property type="match status" value="1"/>
</dbReference>
<keyword evidence="3" id="KW-0342">GTP-binding</keyword>
<keyword evidence="7" id="KW-1185">Reference proteome</keyword>
<dbReference type="PROSITE" id="PS51722">
    <property type="entry name" value="G_TR_2"/>
    <property type="match status" value="1"/>
</dbReference>
<dbReference type="CDD" id="cd10912">
    <property type="entry name" value="PIN_YacP-like"/>
    <property type="match status" value="1"/>
</dbReference>
<accession>G9WRL0</accession>
<proteinExistence type="predicted"/>
<feature type="domain" description="Tr-type G" evidence="5">
    <location>
        <begin position="1"/>
        <end position="254"/>
    </location>
</feature>
<evidence type="ECO:0000256" key="2">
    <source>
        <dbReference type="ARBA" id="ARBA00022917"/>
    </source>
</evidence>
<dbReference type="GO" id="GO:0005525">
    <property type="term" value="F:GTP binding"/>
    <property type="evidence" value="ECO:0007669"/>
    <property type="project" value="UniProtKB-KW"/>
</dbReference>
<dbReference type="InterPro" id="IPR005225">
    <property type="entry name" value="Small_GTP-bd"/>
</dbReference>
<protein>
    <recommendedName>
        <fullName evidence="5">Tr-type G domain-containing protein</fullName>
    </recommendedName>
</protein>
<dbReference type="NCBIfam" id="TIGR00231">
    <property type="entry name" value="small_GTP"/>
    <property type="match status" value="1"/>
</dbReference>
<organism evidence="6 7">
    <name type="scientific">Oribacterium asaccharolyticum ACB7</name>
    <dbReference type="NCBI Taxonomy" id="796944"/>
    <lineage>
        <taxon>Bacteria</taxon>
        <taxon>Bacillati</taxon>
        <taxon>Bacillota</taxon>
        <taxon>Clostridia</taxon>
        <taxon>Lachnospirales</taxon>
        <taxon>Lachnospiraceae</taxon>
        <taxon>Oribacterium</taxon>
    </lineage>
</organism>
<dbReference type="PRINTS" id="PR01037">
    <property type="entry name" value="TCRTETOQM"/>
</dbReference>
<dbReference type="GO" id="GO:0003924">
    <property type="term" value="F:GTPase activity"/>
    <property type="evidence" value="ECO:0007669"/>
    <property type="project" value="InterPro"/>
</dbReference>
<evidence type="ECO:0000259" key="5">
    <source>
        <dbReference type="PROSITE" id="PS51722"/>
    </source>
</evidence>
<dbReference type="PRINTS" id="PR00315">
    <property type="entry name" value="ELONGATNFCT"/>
</dbReference>
<evidence type="ECO:0000313" key="6">
    <source>
        <dbReference type="EMBL" id="EHL13950.1"/>
    </source>
</evidence>
<feature type="compositionally biased region" description="Basic and acidic residues" evidence="4">
    <location>
        <begin position="665"/>
        <end position="677"/>
    </location>
</feature>
<sequence length="888" mass="101353">MENIVLGFLAHVDRGKTSLSESLIFESGEIRKKGRVDHGDSVLDHDDLERKKGITIYAKSVYFTRENKRFFLLDTPGHREFSGEMERALKVLDYGVLILDAREGIGKREEELRDLIERERLPLFIFVNKMDLFQGERERIIEELKIHFPKQNVLDFTAFTGMALRMKEGDGGAANKETESDSLSKEERELMESIALSSLESTEEYLESGNVSPERVRSLIRKATLIPVFFGSALKQEGIGPFLEALTVLCINPKAEAQQEEKRGYIYKITRDEKGRRVAKARLFTGRLTLREEWLPGEKLTEIRLEEGEKYTELSEVQAGSLFTAPVSERISPGAFPFEKEKEMQEGSLIQVELSIQEGDILRYAEEIRDLSEEFPEWDMHIAEEGKKVRIRSLGALQRELLEDLFRKRTGQTVVFSPIELIYGEGPRKEAYGRAVIESPGHYFALSLRLFPSEEGQKSSGNTEKAEEEKPGRIGFAENLNLRKDWMSRLETEWQAVEIKGPCLGGPYTHYGIEIIEADYRESSSYFTDLKAAVSEALFMAEKSAGLHLFQPCFSYSVAVKQTELGAVMQTIERAKGRQEELLQEGERVILKGRLSGENLPSLLGDLQRLQAEVGYRFSSFEKLTEEKESEILLERTGDSEQTDKLLFGADESAQDFFPEEEEASEGHSVPREAKTKEGKKKKEKTGAYIQDIELEEIFLRTFGPVRNRGKEALLSEQKLILSREKEEKQRAAREQYEKKSTVSKKKLLLVDGYNFMFAKDALKELAKEDLMAGREKVIQYLSEYAVFYDTEVYLIFDAYHVKGNPGTKQRFGKNLELIFTKEGESADFTLTKMAKEFSEKGRAVSIVTSDQAVQVQAFSGKGVSRYSSREFYGILEEMRRQISEMEL</sequence>
<gene>
    <name evidence="6" type="ORF">HMPREF9624_01726</name>
</gene>
<evidence type="ECO:0000313" key="7">
    <source>
        <dbReference type="Proteomes" id="UP000003527"/>
    </source>
</evidence>
<dbReference type="RefSeq" id="WP_009537445.1">
    <property type="nucleotide sequence ID" value="NZ_JH414506.1"/>
</dbReference>